<reference evidence="2" key="1">
    <citation type="submission" date="2016-10" db="EMBL/GenBank/DDBJ databases">
        <authorList>
            <person name="Benchimol M."/>
            <person name="Almeida L.G."/>
            <person name="Vasconcelos A.T."/>
            <person name="Perreira-Neves A."/>
            <person name="Rosa I.A."/>
            <person name="Tasca T."/>
            <person name="Bogo M.R."/>
            <person name="de Souza W."/>
        </authorList>
    </citation>
    <scope>NUCLEOTIDE SEQUENCE [LARGE SCALE GENOMIC DNA]</scope>
    <source>
        <strain evidence="2">K</strain>
    </source>
</reference>
<name>A0A1J4J7Z5_9EUKA</name>
<comment type="caution">
    <text evidence="2">The sequence shown here is derived from an EMBL/GenBank/DDBJ whole genome shotgun (WGS) entry which is preliminary data.</text>
</comment>
<dbReference type="GeneID" id="94846841"/>
<gene>
    <name evidence="2" type="ORF">TRFO_38588</name>
</gene>
<dbReference type="GO" id="GO:0031593">
    <property type="term" value="F:polyubiquitin modification-dependent protein binding"/>
    <property type="evidence" value="ECO:0007669"/>
    <property type="project" value="TreeGrafter"/>
</dbReference>
<evidence type="ECO:0000313" key="2">
    <source>
        <dbReference type="EMBL" id="OHS95318.1"/>
    </source>
</evidence>
<dbReference type="Proteomes" id="UP000179807">
    <property type="component" value="Unassembled WGS sequence"/>
</dbReference>
<dbReference type="SMART" id="SM00213">
    <property type="entry name" value="UBQ"/>
    <property type="match status" value="1"/>
</dbReference>
<accession>A0A1J4J7Z5</accession>
<proteinExistence type="predicted"/>
<dbReference type="InterPro" id="IPR029071">
    <property type="entry name" value="Ubiquitin-like_domsf"/>
</dbReference>
<keyword evidence="3" id="KW-1185">Reference proteome</keyword>
<sequence length="364" mass="41143">MRSKKSNSHKIDSESFHIQPSMVKIEVKSLKGMTIPLEVSIDAAARTLKNLLFKRTGVFPADMKLIFRGRVIRDDETVGEAGIHNGNTIYLTTIRTKDSNNKIEDKFTALNDGIKSQNNKETIEFNTNPINAFNGLNPFRNSNNNQSNFFNSNDANSSSGIFQSGFTSYNAINGVCQNIRNNSPINRSNDSNNYLNKNFKTNSCNLNGNYSNESPENILAQDAELLVEARILAEYEREEFIEENLALLTNPDAFVEGNRLADIAFNNIESVQGGFIELVRNYREMEEFMDEEISPALSGQIDPQFNNMNDSTVIPKQANEPSNEPMPFIFFADSEDADAFEEYERLGEDSNDFKCHHLLWSDLH</sequence>
<dbReference type="PANTHER" id="PTHR10677:SF3">
    <property type="entry name" value="FI07626P-RELATED"/>
    <property type="match status" value="1"/>
</dbReference>
<dbReference type="GO" id="GO:0006511">
    <property type="term" value="P:ubiquitin-dependent protein catabolic process"/>
    <property type="evidence" value="ECO:0007669"/>
    <property type="project" value="TreeGrafter"/>
</dbReference>
<evidence type="ECO:0000259" key="1">
    <source>
        <dbReference type="PROSITE" id="PS50053"/>
    </source>
</evidence>
<dbReference type="AlphaFoldDB" id="A0A1J4J7Z5"/>
<dbReference type="InterPro" id="IPR000626">
    <property type="entry name" value="Ubiquitin-like_dom"/>
</dbReference>
<dbReference type="CDD" id="cd17039">
    <property type="entry name" value="Ubl_ubiquitin_like"/>
    <property type="match status" value="1"/>
</dbReference>
<dbReference type="SUPFAM" id="SSF54236">
    <property type="entry name" value="Ubiquitin-like"/>
    <property type="match status" value="1"/>
</dbReference>
<dbReference type="RefSeq" id="XP_068348455.1">
    <property type="nucleotide sequence ID" value="XM_068512137.1"/>
</dbReference>
<organism evidence="2 3">
    <name type="scientific">Tritrichomonas foetus</name>
    <dbReference type="NCBI Taxonomy" id="1144522"/>
    <lineage>
        <taxon>Eukaryota</taxon>
        <taxon>Metamonada</taxon>
        <taxon>Parabasalia</taxon>
        <taxon>Tritrichomonadida</taxon>
        <taxon>Tritrichomonadidae</taxon>
        <taxon>Tritrichomonas</taxon>
    </lineage>
</organism>
<dbReference type="GO" id="GO:0005829">
    <property type="term" value="C:cytosol"/>
    <property type="evidence" value="ECO:0007669"/>
    <property type="project" value="TreeGrafter"/>
</dbReference>
<dbReference type="OrthoDB" id="267397at2759"/>
<dbReference type="Pfam" id="PF00240">
    <property type="entry name" value="ubiquitin"/>
    <property type="match status" value="1"/>
</dbReference>
<dbReference type="PANTHER" id="PTHR10677">
    <property type="entry name" value="UBIQUILIN"/>
    <property type="match status" value="1"/>
</dbReference>
<feature type="domain" description="Ubiquitin-like" evidence="1">
    <location>
        <begin position="23"/>
        <end position="91"/>
    </location>
</feature>
<evidence type="ECO:0000313" key="3">
    <source>
        <dbReference type="Proteomes" id="UP000179807"/>
    </source>
</evidence>
<protein>
    <recommendedName>
        <fullName evidence="1">Ubiquitin-like domain-containing protein</fullName>
    </recommendedName>
</protein>
<dbReference type="PROSITE" id="PS50053">
    <property type="entry name" value="UBIQUITIN_2"/>
    <property type="match status" value="1"/>
</dbReference>
<dbReference type="EMBL" id="MLAK01001255">
    <property type="protein sequence ID" value="OHS95318.1"/>
    <property type="molecule type" value="Genomic_DNA"/>
</dbReference>
<dbReference type="Gene3D" id="3.10.20.90">
    <property type="entry name" value="Phosphatidylinositol 3-kinase Catalytic Subunit, Chain A, domain 1"/>
    <property type="match status" value="1"/>
</dbReference>
<dbReference type="VEuPathDB" id="TrichDB:TRFO_38588"/>
<dbReference type="InterPro" id="IPR015496">
    <property type="entry name" value="Ubiquilin"/>
</dbReference>